<dbReference type="InterPro" id="IPR035980">
    <property type="entry name" value="Ribosomal_bS6_sf"/>
</dbReference>
<evidence type="ECO:0000259" key="9">
    <source>
        <dbReference type="Pfam" id="PF05351"/>
    </source>
</evidence>
<dbReference type="GO" id="GO:0005929">
    <property type="term" value="C:cilium"/>
    <property type="evidence" value="ECO:0007669"/>
    <property type="project" value="TreeGrafter"/>
</dbReference>
<comment type="similarity">
    <text evidence="1">Belongs to the PDE6D/unc-119 family.</text>
</comment>
<evidence type="ECO:0000256" key="7">
    <source>
        <dbReference type="ARBA" id="ARBA00035365"/>
    </source>
</evidence>
<dbReference type="InterPro" id="IPR051519">
    <property type="entry name" value="PDE6D_unc-119_myristoyl-bd"/>
</dbReference>
<dbReference type="InterPro" id="IPR014717">
    <property type="entry name" value="Transl_elong_EF1B/ribsomal_bS6"/>
</dbReference>
<evidence type="ECO:0000256" key="5">
    <source>
        <dbReference type="ARBA" id="ARBA00023121"/>
    </source>
</evidence>
<feature type="region of interest" description="Disordered" evidence="8">
    <location>
        <begin position="401"/>
        <end position="422"/>
    </location>
</feature>
<dbReference type="InterPro" id="IPR025204">
    <property type="entry name" value="CENP-L"/>
</dbReference>
<dbReference type="GO" id="GO:0007399">
    <property type="term" value="P:nervous system development"/>
    <property type="evidence" value="ECO:0007669"/>
    <property type="project" value="TreeGrafter"/>
</dbReference>
<dbReference type="EMBL" id="QBLH01000986">
    <property type="protein sequence ID" value="TGZ53598.1"/>
    <property type="molecule type" value="Genomic_DNA"/>
</dbReference>
<sequence>MSENKSSEARTIAPYSAENGTDGGVESGPVTPEMVLRLPTITDKYLCSPEANVYDIDFTRFQIRDLETGAVLFEITKPPASECDVHQEPEPDCEELGSEDANTGRFVRYQFTPQFLKLKTVGATIEFLVGPKPINNFRMIERHFFRDRLLKTFDFQFGFCIPNSKNTCEHIYEFPTLPADLVSEMIANPFETRSDSFYFVDNQLVMHNKADYAYNASCWSTVLRAFDKLRLPSTITKRMASKILSICMRFGLALTGDISTTANFSMCCGKFKAVYITAEPPILWPTRTALSKPRSLRSWITSPAMSLYDILPETPERATLRLVFWWIAFDSEFQLFFEPKRPCIIIIGSFASCSCSFTDSYEVRNQARELIAFRSANTYNSRLLRKHWRQEECRLLIERGKPMNQSESTTRPGSSNVMYTPRTPRMRQRQRFDLSTKPEEDGLDGLEELIGQTWNIYAASALFGFQQDDIHLKLYSKKLREEVASTLSHENVTYSAKFSVVENIVSGPNEDHPAIKIEVTAETNDREKDVKKQIYKGILLSWRIIQTESNIENSIRLPLLLCRGTRSCMDAVHAIIGRMFDCLVIALPANEDDLSWLIPIIIMAPKADQRLLSGEVQMEYTVPELPVTDTITVKFHTSDLKKILSTITKDQDDRVNVSLDHEHIEMFFEVLHKQMLTLGGLQLGLCTLHRINLPGITITENRMKVMNMEIMNNILLYFNDKALDIFHTPELVATLKRTAETIFNTGGFIRKIENCGVKTLPCKTSIHGHVHHEANHFFIYFDVPPKVIDKITDIYHRDIDIVRLKIFKQSEPINKGCTFHEEMLPPPYRPGVQKLMDMAKKQRHNKHEFKYNTGLDYYPFNK</sequence>
<evidence type="ECO:0000256" key="6">
    <source>
        <dbReference type="ARBA" id="ARBA00035170"/>
    </source>
</evidence>
<dbReference type="Pfam" id="PF13092">
    <property type="entry name" value="CENP-L"/>
    <property type="match status" value="1"/>
</dbReference>
<keyword evidence="3" id="KW-0813">Transport</keyword>
<proteinExistence type="inferred from homology"/>
<dbReference type="STRING" id="300112.A0A4S2KZH9"/>
<dbReference type="GO" id="GO:0019843">
    <property type="term" value="F:rRNA binding"/>
    <property type="evidence" value="ECO:0007669"/>
    <property type="project" value="InterPro"/>
</dbReference>
<dbReference type="PANTHER" id="PTHR12951:SF1">
    <property type="entry name" value="PROTEIN UNC-119 HOMOLOG"/>
    <property type="match status" value="1"/>
</dbReference>
<evidence type="ECO:0000256" key="3">
    <source>
        <dbReference type="ARBA" id="ARBA00022448"/>
    </source>
</evidence>
<dbReference type="FunFam" id="2.70.50.40:FF:000003">
    <property type="entry name" value="UNC119 homologue, putative"/>
    <property type="match status" value="1"/>
</dbReference>
<organism evidence="10 11">
    <name type="scientific">Temnothorax longispinosus</name>
    <dbReference type="NCBI Taxonomy" id="300112"/>
    <lineage>
        <taxon>Eukaryota</taxon>
        <taxon>Metazoa</taxon>
        <taxon>Ecdysozoa</taxon>
        <taxon>Arthropoda</taxon>
        <taxon>Hexapoda</taxon>
        <taxon>Insecta</taxon>
        <taxon>Pterygota</taxon>
        <taxon>Neoptera</taxon>
        <taxon>Endopterygota</taxon>
        <taxon>Hymenoptera</taxon>
        <taxon>Apocrita</taxon>
        <taxon>Aculeata</taxon>
        <taxon>Formicoidea</taxon>
        <taxon>Formicidae</taxon>
        <taxon>Myrmicinae</taxon>
        <taxon>Temnothorax</taxon>
    </lineage>
</organism>
<protein>
    <recommendedName>
        <fullName evidence="6">Small ribosomal subunit protein bS6m</fullName>
    </recommendedName>
    <alternativeName>
        <fullName evidence="7">28S ribosomal protein S6, mitochondrial</fullName>
    </alternativeName>
</protein>
<keyword evidence="11" id="KW-1185">Reference proteome</keyword>
<dbReference type="AlphaFoldDB" id="A0A4S2KZH9"/>
<comment type="caution">
    <text evidence="10">The sequence shown here is derived from an EMBL/GenBank/DDBJ whole genome shotgun (WGS) entry which is preliminary data.</text>
</comment>
<dbReference type="GO" id="GO:0060271">
    <property type="term" value="P:cilium assembly"/>
    <property type="evidence" value="ECO:0007669"/>
    <property type="project" value="TreeGrafter"/>
</dbReference>
<dbReference type="InterPro" id="IPR008015">
    <property type="entry name" value="PDED_dom"/>
</dbReference>
<dbReference type="GO" id="GO:0006412">
    <property type="term" value="P:translation"/>
    <property type="evidence" value="ECO:0007669"/>
    <property type="project" value="InterPro"/>
</dbReference>
<feature type="domain" description="GMP phosphodiesterase delta subunit" evidence="9">
    <location>
        <begin position="50"/>
        <end position="214"/>
    </location>
</feature>
<dbReference type="InterPro" id="IPR037036">
    <property type="entry name" value="PDED_dom_sf"/>
</dbReference>
<gene>
    <name evidence="10" type="ORF">DBV15_05127</name>
</gene>
<feature type="compositionally biased region" description="Polar residues" evidence="8">
    <location>
        <begin position="403"/>
        <end position="417"/>
    </location>
</feature>
<evidence type="ECO:0000313" key="11">
    <source>
        <dbReference type="Proteomes" id="UP000310200"/>
    </source>
</evidence>
<dbReference type="GO" id="GO:0005840">
    <property type="term" value="C:ribosome"/>
    <property type="evidence" value="ECO:0007669"/>
    <property type="project" value="InterPro"/>
</dbReference>
<dbReference type="InterPro" id="IPR000529">
    <property type="entry name" value="Ribosomal_bS6"/>
</dbReference>
<evidence type="ECO:0000256" key="8">
    <source>
        <dbReference type="SAM" id="MobiDB-lite"/>
    </source>
</evidence>
<dbReference type="InterPro" id="IPR014756">
    <property type="entry name" value="Ig_E-set"/>
</dbReference>
<dbReference type="GO" id="GO:0008289">
    <property type="term" value="F:lipid binding"/>
    <property type="evidence" value="ECO:0007669"/>
    <property type="project" value="UniProtKB-KW"/>
</dbReference>
<name>A0A4S2KZH9_9HYME</name>
<reference evidence="10 11" key="1">
    <citation type="journal article" date="2019" name="Philos. Trans. R. Soc. Lond., B, Biol. Sci.">
        <title>Ant behaviour and brain gene expression of defending hosts depend on the ecological success of the intruding social parasite.</title>
        <authorList>
            <person name="Kaur R."/>
            <person name="Stoldt M."/>
            <person name="Jongepier E."/>
            <person name="Feldmeyer B."/>
            <person name="Menzel F."/>
            <person name="Bornberg-Bauer E."/>
            <person name="Foitzik S."/>
        </authorList>
    </citation>
    <scope>NUCLEOTIDE SEQUENCE [LARGE SCALE GENOMIC DNA]</scope>
    <source>
        <tissue evidence="10">Whole body</tissue>
    </source>
</reference>
<dbReference type="Pfam" id="PF05351">
    <property type="entry name" value="GMP_PDE_delta"/>
    <property type="match status" value="1"/>
</dbReference>
<dbReference type="SUPFAM" id="SSF54995">
    <property type="entry name" value="Ribosomal protein S6"/>
    <property type="match status" value="1"/>
</dbReference>
<keyword evidence="5" id="KW-0446">Lipid-binding</keyword>
<dbReference type="GO" id="GO:0042953">
    <property type="term" value="P:lipoprotein transport"/>
    <property type="evidence" value="ECO:0007669"/>
    <property type="project" value="TreeGrafter"/>
</dbReference>
<comment type="similarity">
    <text evidence="2">Belongs to the bacterial ribosomal protein bS6 family.</text>
</comment>
<evidence type="ECO:0000256" key="4">
    <source>
        <dbReference type="ARBA" id="ARBA00022927"/>
    </source>
</evidence>
<evidence type="ECO:0000256" key="2">
    <source>
        <dbReference type="ARBA" id="ARBA00009512"/>
    </source>
</evidence>
<dbReference type="PANTHER" id="PTHR12951">
    <property type="entry name" value="RETINAL PROTEIN 4"/>
    <property type="match status" value="1"/>
</dbReference>
<keyword evidence="4" id="KW-0653">Protein transport</keyword>
<accession>A0A4S2KZH9</accession>
<dbReference type="GO" id="GO:0003735">
    <property type="term" value="F:structural constituent of ribosome"/>
    <property type="evidence" value="ECO:0007669"/>
    <property type="project" value="InterPro"/>
</dbReference>
<dbReference type="SUPFAM" id="SSF81296">
    <property type="entry name" value="E set domains"/>
    <property type="match status" value="1"/>
</dbReference>
<dbReference type="CDD" id="cd15465">
    <property type="entry name" value="bS6_mito"/>
    <property type="match status" value="1"/>
</dbReference>
<dbReference type="Gene3D" id="2.70.50.40">
    <property type="entry name" value="GMP phosphodiesterase, delta subunit"/>
    <property type="match status" value="1"/>
</dbReference>
<evidence type="ECO:0000256" key="1">
    <source>
        <dbReference type="ARBA" id="ARBA00008102"/>
    </source>
</evidence>
<dbReference type="Pfam" id="PF01250">
    <property type="entry name" value="Ribosomal_S6"/>
    <property type="match status" value="1"/>
</dbReference>
<feature type="region of interest" description="Disordered" evidence="8">
    <location>
        <begin position="1"/>
        <end position="27"/>
    </location>
</feature>
<dbReference type="Proteomes" id="UP000310200">
    <property type="component" value="Unassembled WGS sequence"/>
</dbReference>
<dbReference type="Gene3D" id="3.30.70.60">
    <property type="match status" value="1"/>
</dbReference>
<evidence type="ECO:0000313" key="10">
    <source>
        <dbReference type="EMBL" id="TGZ53598.1"/>
    </source>
</evidence>